<dbReference type="OrthoDB" id="424551at2759"/>
<organism evidence="7 8">
    <name type="scientific">Ambrosiozyma monospora</name>
    <name type="common">Yeast</name>
    <name type="synonym">Endomycopsis monosporus</name>
    <dbReference type="NCBI Taxonomy" id="43982"/>
    <lineage>
        <taxon>Eukaryota</taxon>
        <taxon>Fungi</taxon>
        <taxon>Dikarya</taxon>
        <taxon>Ascomycota</taxon>
        <taxon>Saccharomycotina</taxon>
        <taxon>Pichiomycetes</taxon>
        <taxon>Pichiales</taxon>
        <taxon>Pichiaceae</taxon>
        <taxon>Ambrosiozyma</taxon>
    </lineage>
</organism>
<dbReference type="EMBL" id="BSXU01001351">
    <property type="protein sequence ID" value="GMG26506.1"/>
    <property type="molecule type" value="Genomic_DNA"/>
</dbReference>
<dbReference type="GO" id="GO:0005634">
    <property type="term" value="C:nucleus"/>
    <property type="evidence" value="ECO:0007669"/>
    <property type="project" value="UniProtKB-SubCell"/>
</dbReference>
<evidence type="ECO:0000256" key="3">
    <source>
        <dbReference type="ARBA" id="ARBA00022490"/>
    </source>
</evidence>
<dbReference type="InterPro" id="IPR039949">
    <property type="entry name" value="NAA40"/>
</dbReference>
<evidence type="ECO:0000256" key="2">
    <source>
        <dbReference type="ARBA" id="ARBA00004496"/>
    </source>
</evidence>
<keyword evidence="8" id="KW-1185">Reference proteome</keyword>
<comment type="caution">
    <text evidence="7">The sequence shown here is derived from an EMBL/GenBank/DDBJ whole genome shotgun (WGS) entry which is preliminary data.</text>
</comment>
<evidence type="ECO:0000256" key="1">
    <source>
        <dbReference type="ARBA" id="ARBA00004123"/>
    </source>
</evidence>
<dbReference type="SUPFAM" id="SSF55729">
    <property type="entry name" value="Acyl-CoA N-acyltransferases (Nat)"/>
    <property type="match status" value="2"/>
</dbReference>
<evidence type="ECO:0000256" key="5">
    <source>
        <dbReference type="ARBA" id="ARBA00023242"/>
    </source>
</evidence>
<evidence type="ECO:0000256" key="4">
    <source>
        <dbReference type="ARBA" id="ARBA00022679"/>
    </source>
</evidence>
<dbReference type="GO" id="GO:1990189">
    <property type="term" value="F:protein N-terminal-serine acetyltransferase activity"/>
    <property type="evidence" value="ECO:0007669"/>
    <property type="project" value="TreeGrafter"/>
</dbReference>
<reference evidence="7" key="1">
    <citation type="submission" date="2023-04" db="EMBL/GenBank/DDBJ databases">
        <title>Ambrosiozyma monospora NBRC 1965.</title>
        <authorList>
            <person name="Ichikawa N."/>
            <person name="Sato H."/>
            <person name="Tonouchi N."/>
        </authorList>
    </citation>
    <scope>NUCLEOTIDE SEQUENCE</scope>
    <source>
        <strain evidence="7">NBRC 1965</strain>
    </source>
</reference>
<evidence type="ECO:0000313" key="7">
    <source>
        <dbReference type="EMBL" id="GMG26506.1"/>
    </source>
</evidence>
<name>A0A9W6YVC1_AMBMO</name>
<keyword evidence="3" id="KW-0963">Cytoplasm</keyword>
<keyword evidence="6" id="KW-0012">Acyltransferase</keyword>
<dbReference type="Proteomes" id="UP001165063">
    <property type="component" value="Unassembled WGS sequence"/>
</dbReference>
<dbReference type="InterPro" id="IPR016181">
    <property type="entry name" value="Acyl_CoA_acyltransferase"/>
</dbReference>
<dbReference type="PANTHER" id="PTHR20531">
    <property type="entry name" value="N-ALPHA-ACETYLTRANSFERASE 40"/>
    <property type="match status" value="1"/>
</dbReference>
<proteinExistence type="predicted"/>
<dbReference type="Gene3D" id="3.40.630.30">
    <property type="match status" value="1"/>
</dbReference>
<keyword evidence="4" id="KW-0808">Transferase</keyword>
<keyword evidence="5" id="KW-0539">Nucleus</keyword>
<evidence type="ECO:0000313" key="8">
    <source>
        <dbReference type="Proteomes" id="UP001165063"/>
    </source>
</evidence>
<accession>A0A9W6YVC1</accession>
<dbReference type="GO" id="GO:0043998">
    <property type="term" value="F:histone H2A acetyltransferase activity"/>
    <property type="evidence" value="ECO:0007669"/>
    <property type="project" value="InterPro"/>
</dbReference>
<dbReference type="GO" id="GO:0010485">
    <property type="term" value="F:histone H4 acetyltransferase activity"/>
    <property type="evidence" value="ECO:0007669"/>
    <property type="project" value="InterPro"/>
</dbReference>
<protein>
    <submittedName>
        <fullName evidence="7">Unnamed protein product</fullName>
    </submittedName>
</protein>
<dbReference type="GO" id="GO:0005737">
    <property type="term" value="C:cytoplasm"/>
    <property type="evidence" value="ECO:0007669"/>
    <property type="project" value="UniProtKB-SubCell"/>
</dbReference>
<evidence type="ECO:0000256" key="6">
    <source>
        <dbReference type="ARBA" id="ARBA00023315"/>
    </source>
</evidence>
<gene>
    <name evidence="7" type="ORF">Amon01_000328500</name>
</gene>
<sequence length="279" mass="32708">MFALKDLVDTLREHSLQNNKNHEIEWEFAEETVPFDEVAFSKMQSDLLAFLVTENFPATMEKEDLVIELIVTQVEKLSGSKFQDLLKIVDINLGEEYLRTEGKKWKSHKLKEMKEHGLVYIELINQHSSETIGFFSMKLVFDNDVLCVYLYEIQLLKEYTGLKIGSELMRHFHKLPGLINIGPEANEDRPLDDEDEDMDDEYKSEIADLRSEKEQERMEFLKNYGKVEGCSLTVFTKNERALKFYQGLGYIKADHSPRDKKLRNGRVVQPDYYILFNFL</sequence>
<dbReference type="PANTHER" id="PTHR20531:SF1">
    <property type="entry name" value="N-ALPHA-ACETYLTRANSFERASE 40"/>
    <property type="match status" value="1"/>
</dbReference>
<comment type="subcellular location">
    <subcellularLocation>
        <location evidence="2">Cytoplasm</location>
    </subcellularLocation>
    <subcellularLocation>
        <location evidence="1">Nucleus</location>
    </subcellularLocation>
</comment>
<dbReference type="AlphaFoldDB" id="A0A9W6YVC1"/>